<dbReference type="NCBIfam" id="TIGR03696">
    <property type="entry name" value="Rhs_assc_core"/>
    <property type="match status" value="1"/>
</dbReference>
<dbReference type="Gene3D" id="2.180.10.10">
    <property type="entry name" value="RHS repeat-associated core"/>
    <property type="match status" value="1"/>
</dbReference>
<evidence type="ECO:0000313" key="2">
    <source>
        <dbReference type="Proteomes" id="UP000381093"/>
    </source>
</evidence>
<dbReference type="SUPFAM" id="SSF56399">
    <property type="entry name" value="ADP-ribosylation"/>
    <property type="match status" value="1"/>
</dbReference>
<proteinExistence type="predicted"/>
<organism evidence="1 2">
    <name type="scientific">Pseudomonas fluorescens</name>
    <dbReference type="NCBI Taxonomy" id="294"/>
    <lineage>
        <taxon>Bacteria</taxon>
        <taxon>Pseudomonadati</taxon>
        <taxon>Pseudomonadota</taxon>
        <taxon>Gammaproteobacteria</taxon>
        <taxon>Pseudomonadales</taxon>
        <taxon>Pseudomonadaceae</taxon>
        <taxon>Pseudomonas</taxon>
    </lineage>
</organism>
<evidence type="ECO:0008006" key="3">
    <source>
        <dbReference type="Google" id="ProtNLM"/>
    </source>
</evidence>
<sequence>MQPNRDILLCRYQYNALDQLVGCTSSAQEDIQRFYLKDRLVTEIQGAIKRSIMQHDDQLLAQHRHQGGTARTTFLATDQQRSVLNAFDTTPPHAFIYTPYGHHAPGSGLLSLLGFNGERPDPATGHYLLGKGYRAFNPVLMRFNSPDSWSPFGKGGLNAYAYCHGDPLNCSDPSGHVGGWSFIKKNLSRIIGNAWSSSEKKTIKNPTTIELPSRTTRGASEPMPPLIIDTGTLDRVGTHGSTTAHRNSLTTGLHPNFMNRASGLSSGPGFYVSPTRRTSVDFSEVAASYDNGTAHVYQVYVSEFKSMIPGRHYRFGTMGEGGLTYRSLNEMEIVLRERIYRRVSIQATEIRGNQVLPRASEAPF</sequence>
<dbReference type="AlphaFoldDB" id="A0A5E7DEV4"/>
<reference evidence="1 2" key="1">
    <citation type="submission" date="2019-09" db="EMBL/GenBank/DDBJ databases">
        <authorList>
            <person name="Chandra G."/>
            <person name="Truman W A."/>
        </authorList>
    </citation>
    <scope>NUCLEOTIDE SEQUENCE [LARGE SCALE GENOMIC DNA]</scope>
    <source>
        <strain evidence="1">PS710</strain>
    </source>
</reference>
<dbReference type="Proteomes" id="UP000381093">
    <property type="component" value="Unassembled WGS sequence"/>
</dbReference>
<name>A0A5E7DEV4_PSEFL</name>
<gene>
    <name evidence="1" type="ORF">PS710_03056</name>
</gene>
<dbReference type="EMBL" id="CABVHW010000009">
    <property type="protein sequence ID" value="VVO05962.1"/>
    <property type="molecule type" value="Genomic_DNA"/>
</dbReference>
<evidence type="ECO:0000313" key="1">
    <source>
        <dbReference type="EMBL" id="VVO05962.1"/>
    </source>
</evidence>
<dbReference type="InterPro" id="IPR022385">
    <property type="entry name" value="Rhs_assc_core"/>
</dbReference>
<accession>A0A5E7DEV4</accession>
<protein>
    <recommendedName>
        <fullName evidence="3">RHS repeat-associated core domain-containing protein</fullName>
    </recommendedName>
</protein>
<dbReference type="RefSeq" id="WP_150765272.1">
    <property type="nucleotide sequence ID" value="NZ_CABVHW010000009.1"/>
</dbReference>